<gene>
    <name evidence="1" type="ORF">A2U01_0004307</name>
</gene>
<dbReference type="AlphaFoldDB" id="A0A392MB78"/>
<protein>
    <submittedName>
        <fullName evidence="1">Uncharacterized protein</fullName>
    </submittedName>
</protein>
<evidence type="ECO:0000313" key="2">
    <source>
        <dbReference type="Proteomes" id="UP000265520"/>
    </source>
</evidence>
<dbReference type="EMBL" id="LXQA010005267">
    <property type="protein sequence ID" value="MCH83484.1"/>
    <property type="molecule type" value="Genomic_DNA"/>
</dbReference>
<name>A0A392MB78_9FABA</name>
<sequence length="42" mass="4890">DRDLFPTNSSDHLTAYVDADWGSCQLKRSIERWQVLQQSCYG</sequence>
<evidence type="ECO:0000313" key="1">
    <source>
        <dbReference type="EMBL" id="MCH83484.1"/>
    </source>
</evidence>
<proteinExistence type="predicted"/>
<accession>A0A392MB78</accession>
<feature type="non-terminal residue" evidence="1">
    <location>
        <position position="1"/>
    </location>
</feature>
<reference evidence="1 2" key="1">
    <citation type="journal article" date="2018" name="Front. Plant Sci.">
        <title>Red Clover (Trifolium pratense) and Zigzag Clover (T. medium) - A Picture of Genomic Similarities and Differences.</title>
        <authorList>
            <person name="Dluhosova J."/>
            <person name="Istvanek J."/>
            <person name="Nedelnik J."/>
            <person name="Repkova J."/>
        </authorList>
    </citation>
    <scope>NUCLEOTIDE SEQUENCE [LARGE SCALE GENOMIC DNA]</scope>
    <source>
        <strain evidence="2">cv. 10/8</strain>
        <tissue evidence="1">Leaf</tissue>
    </source>
</reference>
<comment type="caution">
    <text evidence="1">The sequence shown here is derived from an EMBL/GenBank/DDBJ whole genome shotgun (WGS) entry which is preliminary data.</text>
</comment>
<keyword evidence="2" id="KW-1185">Reference proteome</keyword>
<organism evidence="1 2">
    <name type="scientific">Trifolium medium</name>
    <dbReference type="NCBI Taxonomy" id="97028"/>
    <lineage>
        <taxon>Eukaryota</taxon>
        <taxon>Viridiplantae</taxon>
        <taxon>Streptophyta</taxon>
        <taxon>Embryophyta</taxon>
        <taxon>Tracheophyta</taxon>
        <taxon>Spermatophyta</taxon>
        <taxon>Magnoliopsida</taxon>
        <taxon>eudicotyledons</taxon>
        <taxon>Gunneridae</taxon>
        <taxon>Pentapetalae</taxon>
        <taxon>rosids</taxon>
        <taxon>fabids</taxon>
        <taxon>Fabales</taxon>
        <taxon>Fabaceae</taxon>
        <taxon>Papilionoideae</taxon>
        <taxon>50 kb inversion clade</taxon>
        <taxon>NPAAA clade</taxon>
        <taxon>Hologalegina</taxon>
        <taxon>IRL clade</taxon>
        <taxon>Trifolieae</taxon>
        <taxon>Trifolium</taxon>
    </lineage>
</organism>
<dbReference type="Proteomes" id="UP000265520">
    <property type="component" value="Unassembled WGS sequence"/>
</dbReference>